<dbReference type="Proteomes" id="UP000736672">
    <property type="component" value="Unassembled WGS sequence"/>
</dbReference>
<reference evidence="1" key="1">
    <citation type="journal article" date="2021" name="Nat. Commun.">
        <title>Genetic determinants of endophytism in the Arabidopsis root mycobiome.</title>
        <authorList>
            <person name="Mesny F."/>
            <person name="Miyauchi S."/>
            <person name="Thiergart T."/>
            <person name="Pickel B."/>
            <person name="Atanasova L."/>
            <person name="Karlsson M."/>
            <person name="Huettel B."/>
            <person name="Barry K.W."/>
            <person name="Haridas S."/>
            <person name="Chen C."/>
            <person name="Bauer D."/>
            <person name="Andreopoulos W."/>
            <person name="Pangilinan J."/>
            <person name="LaButti K."/>
            <person name="Riley R."/>
            <person name="Lipzen A."/>
            <person name="Clum A."/>
            <person name="Drula E."/>
            <person name="Henrissat B."/>
            <person name="Kohler A."/>
            <person name="Grigoriev I.V."/>
            <person name="Martin F.M."/>
            <person name="Hacquard S."/>
        </authorList>
    </citation>
    <scope>NUCLEOTIDE SEQUENCE</scope>
    <source>
        <strain evidence="1">FSSC 5 MPI-SDFR-AT-0091</strain>
    </source>
</reference>
<name>A0A9P9RDY6_FUSSL</name>
<gene>
    <name evidence="1" type="ORF">B0J15DRAFT_133769</name>
</gene>
<dbReference type="AlphaFoldDB" id="A0A9P9RDY6"/>
<protein>
    <submittedName>
        <fullName evidence="1">Uncharacterized protein</fullName>
    </submittedName>
</protein>
<proteinExistence type="predicted"/>
<dbReference type="EMBL" id="JAGTJS010000002">
    <property type="protein sequence ID" value="KAH7274555.1"/>
    <property type="molecule type" value="Genomic_DNA"/>
</dbReference>
<sequence length="152" mass="16872">MTNTSVSALGRKRLDPSSTPRLVCYSQQKIKCGCLLSRAVRLLLLPPAGAWRWHQGRPSGIWRCIPTRTRRGGSKSYDGGCLLDLVVSFSLFPPRVPDARWLVLKMRSGGGPRHGHKRRIAAAHNRAEGLRSDLHLLVWDLPGGLVLSCMVR</sequence>
<evidence type="ECO:0000313" key="2">
    <source>
        <dbReference type="Proteomes" id="UP000736672"/>
    </source>
</evidence>
<accession>A0A9P9RDY6</accession>
<evidence type="ECO:0000313" key="1">
    <source>
        <dbReference type="EMBL" id="KAH7274555.1"/>
    </source>
</evidence>
<comment type="caution">
    <text evidence="1">The sequence shown here is derived from an EMBL/GenBank/DDBJ whole genome shotgun (WGS) entry which is preliminary data.</text>
</comment>
<organism evidence="1 2">
    <name type="scientific">Fusarium solani</name>
    <name type="common">Filamentous fungus</name>
    <dbReference type="NCBI Taxonomy" id="169388"/>
    <lineage>
        <taxon>Eukaryota</taxon>
        <taxon>Fungi</taxon>
        <taxon>Dikarya</taxon>
        <taxon>Ascomycota</taxon>
        <taxon>Pezizomycotina</taxon>
        <taxon>Sordariomycetes</taxon>
        <taxon>Hypocreomycetidae</taxon>
        <taxon>Hypocreales</taxon>
        <taxon>Nectriaceae</taxon>
        <taxon>Fusarium</taxon>
        <taxon>Fusarium solani species complex</taxon>
    </lineage>
</organism>
<keyword evidence="2" id="KW-1185">Reference proteome</keyword>